<dbReference type="Gene3D" id="3.20.20.70">
    <property type="entry name" value="Aldolase class I"/>
    <property type="match status" value="1"/>
</dbReference>
<comment type="similarity">
    <text evidence="12">Belongs to the radical SAM superfamily. MoaA family.</text>
</comment>
<dbReference type="InterPro" id="IPR010505">
    <property type="entry name" value="MoaA_twitch"/>
</dbReference>
<dbReference type="GO" id="GO:0005525">
    <property type="term" value="F:GTP binding"/>
    <property type="evidence" value="ECO:0007669"/>
    <property type="project" value="UniProtKB-UniRule"/>
</dbReference>
<evidence type="ECO:0000256" key="7">
    <source>
        <dbReference type="ARBA" id="ARBA00023014"/>
    </source>
</evidence>
<dbReference type="InterPro" id="IPR000385">
    <property type="entry name" value="MoaA_NifB_PqqE_Fe-S-bd_CS"/>
</dbReference>
<dbReference type="NCBIfam" id="TIGR02666">
    <property type="entry name" value="moaA"/>
    <property type="match status" value="1"/>
</dbReference>
<name>A0A3A8FGC4_9GAMM</name>
<keyword evidence="8 12" id="KW-0342">GTP-binding</keyword>
<dbReference type="GO" id="GO:0046872">
    <property type="term" value="F:metal ion binding"/>
    <property type="evidence" value="ECO:0007669"/>
    <property type="project" value="UniProtKB-KW"/>
</dbReference>
<comment type="catalytic activity">
    <reaction evidence="11 12">
        <text>GTP + AH2 + S-adenosyl-L-methionine = (8S)-3',8-cyclo-7,8-dihydroguanosine 5'-triphosphate + 5'-deoxyadenosine + L-methionine + A + H(+)</text>
        <dbReference type="Rhea" id="RHEA:49576"/>
        <dbReference type="ChEBI" id="CHEBI:13193"/>
        <dbReference type="ChEBI" id="CHEBI:15378"/>
        <dbReference type="ChEBI" id="CHEBI:17319"/>
        <dbReference type="ChEBI" id="CHEBI:17499"/>
        <dbReference type="ChEBI" id="CHEBI:37565"/>
        <dbReference type="ChEBI" id="CHEBI:57844"/>
        <dbReference type="ChEBI" id="CHEBI:59789"/>
        <dbReference type="ChEBI" id="CHEBI:131766"/>
        <dbReference type="EC" id="4.1.99.22"/>
    </reaction>
</comment>
<keyword evidence="6 12" id="KW-0408">Iron</keyword>
<keyword evidence="10 12" id="KW-0456">Lyase</keyword>
<dbReference type="Pfam" id="PF06463">
    <property type="entry name" value="Mob_synth_C"/>
    <property type="match status" value="1"/>
</dbReference>
<evidence type="ECO:0000313" key="14">
    <source>
        <dbReference type="EMBL" id="RKG39793.1"/>
    </source>
</evidence>
<feature type="binding site" evidence="12">
    <location>
        <position position="156"/>
    </location>
    <ligand>
        <name>GTP</name>
        <dbReference type="ChEBI" id="CHEBI:37565"/>
    </ligand>
</feature>
<dbReference type="PROSITE" id="PS51918">
    <property type="entry name" value="RADICAL_SAM"/>
    <property type="match status" value="1"/>
</dbReference>
<feature type="binding site" evidence="12">
    <location>
        <position position="25"/>
    </location>
    <ligand>
        <name>[4Fe-4S] cluster</name>
        <dbReference type="ChEBI" id="CHEBI:49883"/>
        <label>1</label>
        <note>4Fe-4S-S-AdoMet</note>
    </ligand>
</feature>
<dbReference type="InterPro" id="IPR040064">
    <property type="entry name" value="MoaA-like"/>
</dbReference>
<evidence type="ECO:0000256" key="11">
    <source>
        <dbReference type="ARBA" id="ARBA00048697"/>
    </source>
</evidence>
<dbReference type="SUPFAM" id="SSF102114">
    <property type="entry name" value="Radical SAM enzymes"/>
    <property type="match status" value="1"/>
</dbReference>
<evidence type="ECO:0000256" key="1">
    <source>
        <dbReference type="ARBA" id="ARBA00012167"/>
    </source>
</evidence>
<dbReference type="GO" id="GO:0006777">
    <property type="term" value="P:Mo-molybdopterin cofactor biosynthetic process"/>
    <property type="evidence" value="ECO:0007669"/>
    <property type="project" value="UniProtKB-UniRule"/>
</dbReference>
<dbReference type="PROSITE" id="PS01305">
    <property type="entry name" value="MOAA_NIFB_PQQE"/>
    <property type="match status" value="1"/>
</dbReference>
<dbReference type="AlphaFoldDB" id="A0A3A8FGC4"/>
<dbReference type="PANTHER" id="PTHR22960:SF0">
    <property type="entry name" value="MOLYBDENUM COFACTOR BIOSYNTHESIS PROTEIN 1"/>
    <property type="match status" value="1"/>
</dbReference>
<evidence type="ECO:0000256" key="3">
    <source>
        <dbReference type="ARBA" id="ARBA00022691"/>
    </source>
</evidence>
<feature type="binding site" evidence="12">
    <location>
        <position position="269"/>
    </location>
    <ligand>
        <name>[4Fe-4S] cluster</name>
        <dbReference type="ChEBI" id="CHEBI:49883"/>
        <label>2</label>
        <note>4Fe-4S-substrate</note>
    </ligand>
</feature>
<reference evidence="14 15" key="1">
    <citation type="submission" date="2018-09" db="EMBL/GenBank/DDBJ databases">
        <title>The draft genome of Acinetobacter spp. strains.</title>
        <authorList>
            <person name="Qin J."/>
            <person name="Feng Y."/>
            <person name="Zong Z."/>
        </authorList>
    </citation>
    <scope>NUCLEOTIDE SEQUENCE [LARGE SCALE GENOMIC DNA]</scope>
    <source>
        <strain evidence="14 15">WCHAc060115</strain>
    </source>
</reference>
<evidence type="ECO:0000259" key="13">
    <source>
        <dbReference type="PROSITE" id="PS51918"/>
    </source>
</evidence>
<dbReference type="SFLD" id="SFLDG01383">
    <property type="entry name" value="cyclic_pyranopterin_phosphate"/>
    <property type="match status" value="1"/>
</dbReference>
<proteinExistence type="inferred from homology"/>
<comment type="cofactor">
    <cofactor evidence="12">
        <name>[4Fe-4S] cluster</name>
        <dbReference type="ChEBI" id="CHEBI:49883"/>
    </cofactor>
    <text evidence="12">Binds 2 [4Fe-4S] clusters. Binds 1 [4Fe-4S] cluster coordinated with 3 cysteines and an exchangeable S-adenosyl-L-methionine and 1 [4Fe-4S] cluster coordinated with 3 cysteines and the GTP-derived substrate.</text>
</comment>
<evidence type="ECO:0000313" key="15">
    <source>
        <dbReference type="Proteomes" id="UP000280405"/>
    </source>
</evidence>
<evidence type="ECO:0000256" key="2">
    <source>
        <dbReference type="ARBA" id="ARBA00022485"/>
    </source>
</evidence>
<dbReference type="InterPro" id="IPR006638">
    <property type="entry name" value="Elp3/MiaA/NifB-like_rSAM"/>
</dbReference>
<organism evidence="14 15">
    <name type="scientific">Acinetobacter rongchengensis</name>
    <dbReference type="NCBI Taxonomy" id="2419601"/>
    <lineage>
        <taxon>Bacteria</taxon>
        <taxon>Pseudomonadati</taxon>
        <taxon>Pseudomonadota</taxon>
        <taxon>Gammaproteobacteria</taxon>
        <taxon>Moraxellales</taxon>
        <taxon>Moraxellaceae</taxon>
        <taxon>Acinetobacter</taxon>
    </lineage>
</organism>
<dbReference type="OrthoDB" id="9763993at2"/>
<feature type="binding site" evidence="12">
    <location>
        <position position="190"/>
    </location>
    <ligand>
        <name>S-adenosyl-L-methionine</name>
        <dbReference type="ChEBI" id="CHEBI:59789"/>
    </ligand>
</feature>
<dbReference type="InterPro" id="IPR013483">
    <property type="entry name" value="MoaA"/>
</dbReference>
<keyword evidence="3 12" id="KW-0949">S-adenosyl-L-methionine</keyword>
<dbReference type="UniPathway" id="UPA00344"/>
<evidence type="ECO:0000256" key="9">
    <source>
        <dbReference type="ARBA" id="ARBA00023150"/>
    </source>
</evidence>
<dbReference type="GO" id="GO:0061799">
    <property type="term" value="F:cyclic pyranopterin monophosphate synthase activity"/>
    <property type="evidence" value="ECO:0007669"/>
    <property type="project" value="TreeGrafter"/>
</dbReference>
<keyword evidence="7 12" id="KW-0411">Iron-sulfur</keyword>
<dbReference type="InterPro" id="IPR058240">
    <property type="entry name" value="rSAM_sf"/>
</dbReference>
<feature type="domain" description="Radical SAM core" evidence="13">
    <location>
        <begin position="5"/>
        <end position="228"/>
    </location>
</feature>
<dbReference type="GO" id="GO:0061798">
    <property type="term" value="F:GTP 3',8'-cyclase activity"/>
    <property type="evidence" value="ECO:0007669"/>
    <property type="project" value="UniProtKB-UniRule"/>
</dbReference>
<feature type="binding site" evidence="12">
    <location>
        <begin position="257"/>
        <end position="259"/>
    </location>
    <ligand>
        <name>GTP</name>
        <dbReference type="ChEBI" id="CHEBI:37565"/>
    </ligand>
</feature>
<feature type="binding site" evidence="12">
    <location>
        <position position="21"/>
    </location>
    <ligand>
        <name>[4Fe-4S] cluster</name>
        <dbReference type="ChEBI" id="CHEBI:49883"/>
        <label>1</label>
        <note>4Fe-4S-S-AdoMet</note>
    </ligand>
</feature>
<feature type="binding site" evidence="12">
    <location>
        <position position="95"/>
    </location>
    <ligand>
        <name>GTP</name>
        <dbReference type="ChEBI" id="CHEBI:37565"/>
    </ligand>
</feature>
<dbReference type="CDD" id="cd21117">
    <property type="entry name" value="Twitch_MoaA"/>
    <property type="match status" value="1"/>
</dbReference>
<dbReference type="SMART" id="SM00729">
    <property type="entry name" value="Elp3"/>
    <property type="match status" value="1"/>
</dbReference>
<keyword evidence="4 12" id="KW-0479">Metal-binding</keyword>
<dbReference type="Pfam" id="PF04055">
    <property type="entry name" value="Radical_SAM"/>
    <property type="match status" value="1"/>
</dbReference>
<protein>
    <recommendedName>
        <fullName evidence="1 12">GTP 3',8-cyclase</fullName>
        <ecNumber evidence="1 12">4.1.99.22</ecNumber>
    </recommendedName>
    <alternativeName>
        <fullName evidence="12">Molybdenum cofactor biosynthesis protein A</fullName>
    </alternativeName>
</protein>
<feature type="binding site" evidence="12">
    <location>
        <position position="119"/>
    </location>
    <ligand>
        <name>S-adenosyl-L-methionine</name>
        <dbReference type="ChEBI" id="CHEBI:59789"/>
    </ligand>
</feature>
<dbReference type="NCBIfam" id="NF001199">
    <property type="entry name" value="PRK00164.2-1"/>
    <property type="match status" value="1"/>
</dbReference>
<keyword evidence="2 12" id="KW-0004">4Fe-4S</keyword>
<feature type="binding site" evidence="12">
    <location>
        <position position="14"/>
    </location>
    <ligand>
        <name>GTP</name>
        <dbReference type="ChEBI" id="CHEBI:37565"/>
    </ligand>
</feature>
<dbReference type="SFLD" id="SFLDG01067">
    <property type="entry name" value="SPASM/twitch_domain_containing"/>
    <property type="match status" value="1"/>
</dbReference>
<dbReference type="GO" id="GO:1904047">
    <property type="term" value="F:S-adenosyl-L-methionine binding"/>
    <property type="evidence" value="ECO:0007669"/>
    <property type="project" value="UniProtKB-UniRule"/>
</dbReference>
<dbReference type="HAMAP" id="MF_01225_B">
    <property type="entry name" value="MoaA_B"/>
    <property type="match status" value="1"/>
</dbReference>
<accession>A0A3A8FGC4</accession>
<dbReference type="Proteomes" id="UP000280405">
    <property type="component" value="Unassembled WGS sequence"/>
</dbReference>
<keyword evidence="15" id="KW-1185">Reference proteome</keyword>
<evidence type="ECO:0000256" key="10">
    <source>
        <dbReference type="ARBA" id="ARBA00023239"/>
    </source>
</evidence>
<dbReference type="RefSeq" id="WP_120383063.1">
    <property type="nucleotide sequence ID" value="NZ_RAXT01000004.1"/>
</dbReference>
<dbReference type="SFLD" id="SFLDG01386">
    <property type="entry name" value="main_SPASM_domain-containing"/>
    <property type="match status" value="1"/>
</dbReference>
<keyword evidence="5 12" id="KW-0547">Nucleotide-binding</keyword>
<feature type="binding site" evidence="12">
    <location>
        <position position="27"/>
    </location>
    <ligand>
        <name>S-adenosyl-L-methionine</name>
        <dbReference type="ChEBI" id="CHEBI:59789"/>
    </ligand>
</feature>
<keyword evidence="9 12" id="KW-0501">Molybdenum cofactor biosynthesis</keyword>
<gene>
    <name evidence="12 14" type="primary">moaA</name>
    <name evidence="14" type="ORF">D7V20_04105</name>
</gene>
<feature type="binding site" evidence="12">
    <location>
        <position position="252"/>
    </location>
    <ligand>
        <name>[4Fe-4S] cluster</name>
        <dbReference type="ChEBI" id="CHEBI:49883"/>
        <label>2</label>
        <note>4Fe-4S-substrate</note>
    </ligand>
</feature>
<evidence type="ECO:0000256" key="6">
    <source>
        <dbReference type="ARBA" id="ARBA00023004"/>
    </source>
</evidence>
<dbReference type="InterPro" id="IPR007197">
    <property type="entry name" value="rSAM"/>
</dbReference>
<dbReference type="InterPro" id="IPR013785">
    <property type="entry name" value="Aldolase_TIM"/>
</dbReference>
<sequence length="324" mass="36832">MLVDAYGRTIDYLRISITDRCDLRCTYCMPKGFTEFEKPSHWLSFDEIERIVRQFATMGTRRFRLTGGEPLLRKNIVELARRLKQVDGVDDLSLSTNATQLQHYAHDLRQAGLDRLNISLDSLTQYTVQKIVGFDAQEKIMAGLEAAKAANFKQIKINMVPLAGINEHEIDDMVEFCLNNGFILRLIELMPMGATAQQYDYVNLQPIIERIHQKFNLKPAEGNYGGGPARYWESQDSSFLMGYITPRSQHFCSSCNRVRLAVDGTLYMCLGQDHQYALAPLLKAHASDAELQAAIQHAIDLKPLKHEFNEKPKKMIRIMSITGG</sequence>
<evidence type="ECO:0000256" key="5">
    <source>
        <dbReference type="ARBA" id="ARBA00022741"/>
    </source>
</evidence>
<evidence type="ECO:0000256" key="4">
    <source>
        <dbReference type="ARBA" id="ARBA00022723"/>
    </source>
</evidence>
<feature type="binding site" evidence="12">
    <location>
        <position position="255"/>
    </location>
    <ligand>
        <name>[4Fe-4S] cluster</name>
        <dbReference type="ChEBI" id="CHEBI:49883"/>
        <label>2</label>
        <note>4Fe-4S-substrate</note>
    </ligand>
</feature>
<evidence type="ECO:0000256" key="8">
    <source>
        <dbReference type="ARBA" id="ARBA00023134"/>
    </source>
</evidence>
<dbReference type="GO" id="GO:0051539">
    <property type="term" value="F:4 iron, 4 sulfur cluster binding"/>
    <property type="evidence" value="ECO:0007669"/>
    <property type="project" value="UniProtKB-UniRule"/>
</dbReference>
<feature type="binding site" evidence="12">
    <location>
        <position position="68"/>
    </location>
    <ligand>
        <name>S-adenosyl-L-methionine</name>
        <dbReference type="ChEBI" id="CHEBI:59789"/>
    </ligand>
</feature>
<dbReference type="SFLD" id="SFLDS00029">
    <property type="entry name" value="Radical_SAM"/>
    <property type="match status" value="1"/>
</dbReference>
<dbReference type="CDD" id="cd01335">
    <property type="entry name" value="Radical_SAM"/>
    <property type="match status" value="1"/>
</dbReference>
<feature type="binding site" evidence="12">
    <location>
        <position position="28"/>
    </location>
    <ligand>
        <name>[4Fe-4S] cluster</name>
        <dbReference type="ChEBI" id="CHEBI:49883"/>
        <label>1</label>
        <note>4Fe-4S-S-AdoMet</note>
    </ligand>
</feature>
<feature type="binding site" evidence="12">
    <location>
        <position position="64"/>
    </location>
    <ligand>
        <name>GTP</name>
        <dbReference type="ChEBI" id="CHEBI:37565"/>
    </ligand>
</feature>
<dbReference type="EMBL" id="RAXT01000004">
    <property type="protein sequence ID" value="RKG39793.1"/>
    <property type="molecule type" value="Genomic_DNA"/>
</dbReference>
<comment type="subunit">
    <text evidence="12">Monomer and homodimer.</text>
</comment>
<comment type="caution">
    <text evidence="14">The sequence shown here is derived from an EMBL/GenBank/DDBJ whole genome shotgun (WGS) entry which is preliminary data.</text>
</comment>
<dbReference type="EC" id="4.1.99.22" evidence="1 12"/>
<evidence type="ECO:0000256" key="12">
    <source>
        <dbReference type="HAMAP-Rule" id="MF_01225"/>
    </source>
</evidence>
<comment type="pathway">
    <text evidence="12">Cofactor biosynthesis; molybdopterin biosynthesis.</text>
</comment>
<dbReference type="InterPro" id="IPR050105">
    <property type="entry name" value="MoCo_biosynth_MoaA/MoaC"/>
</dbReference>
<dbReference type="PANTHER" id="PTHR22960">
    <property type="entry name" value="MOLYBDOPTERIN COFACTOR SYNTHESIS PROTEIN A"/>
    <property type="match status" value="1"/>
</dbReference>
<comment type="function">
    <text evidence="12">Catalyzes the cyclization of GTP to (8S)-3',8-cyclo-7,8-dihydroguanosine 5'-triphosphate.</text>
</comment>